<reference evidence="1 2" key="1">
    <citation type="journal article" date="2018" name="Sci. Rep.">
        <title>Genomic signatures of local adaptation to the degree of environmental predictability in rotifers.</title>
        <authorList>
            <person name="Franch-Gras L."/>
            <person name="Hahn C."/>
            <person name="Garcia-Roger E.M."/>
            <person name="Carmona M.J."/>
            <person name="Serra M."/>
            <person name="Gomez A."/>
        </authorList>
    </citation>
    <scope>NUCLEOTIDE SEQUENCE [LARGE SCALE GENOMIC DNA]</scope>
    <source>
        <strain evidence="1">HYR1</strain>
    </source>
</reference>
<evidence type="ECO:0000313" key="2">
    <source>
        <dbReference type="Proteomes" id="UP000276133"/>
    </source>
</evidence>
<protein>
    <submittedName>
        <fullName evidence="1">Uncharacterized protein</fullName>
    </submittedName>
</protein>
<dbReference type="EMBL" id="REGN01008585">
    <property type="protein sequence ID" value="RNA03214.1"/>
    <property type="molecule type" value="Genomic_DNA"/>
</dbReference>
<comment type="caution">
    <text evidence="1">The sequence shown here is derived from an EMBL/GenBank/DDBJ whole genome shotgun (WGS) entry which is preliminary data.</text>
</comment>
<dbReference type="AlphaFoldDB" id="A0A3M7PW72"/>
<organism evidence="1 2">
    <name type="scientific">Brachionus plicatilis</name>
    <name type="common">Marine rotifer</name>
    <name type="synonym">Brachionus muelleri</name>
    <dbReference type="NCBI Taxonomy" id="10195"/>
    <lineage>
        <taxon>Eukaryota</taxon>
        <taxon>Metazoa</taxon>
        <taxon>Spiralia</taxon>
        <taxon>Gnathifera</taxon>
        <taxon>Rotifera</taxon>
        <taxon>Eurotatoria</taxon>
        <taxon>Monogononta</taxon>
        <taxon>Pseudotrocha</taxon>
        <taxon>Ploima</taxon>
        <taxon>Brachionidae</taxon>
        <taxon>Brachionus</taxon>
    </lineage>
</organism>
<name>A0A3M7PW72_BRAPC</name>
<dbReference type="Proteomes" id="UP000276133">
    <property type="component" value="Unassembled WGS sequence"/>
</dbReference>
<gene>
    <name evidence="1" type="ORF">BpHYR1_047617</name>
</gene>
<proteinExistence type="predicted"/>
<sequence length="62" mass="7578">MTKRRYWACPNKCVRRPNRVTYFFDNFPYSLNIFKLNGKKDLNPKPNTQFDRKSPILTNYIF</sequence>
<evidence type="ECO:0000313" key="1">
    <source>
        <dbReference type="EMBL" id="RNA03214.1"/>
    </source>
</evidence>
<accession>A0A3M7PW72</accession>
<keyword evidence="2" id="KW-1185">Reference proteome</keyword>